<comment type="similarity">
    <text evidence="1">Belongs to the OsmC/Ohr family.</text>
</comment>
<dbReference type="RefSeq" id="WP_143372306.1">
    <property type="nucleotide sequence ID" value="NZ_VJVZ01000003.1"/>
</dbReference>
<dbReference type="PANTHER" id="PTHR33797">
    <property type="entry name" value="ORGANIC HYDROPEROXIDE RESISTANCE PROTEIN-LIKE"/>
    <property type="match status" value="1"/>
</dbReference>
<proteinExistence type="inferred from homology"/>
<dbReference type="GO" id="GO:0006979">
    <property type="term" value="P:response to oxidative stress"/>
    <property type="evidence" value="ECO:0007669"/>
    <property type="project" value="InterPro"/>
</dbReference>
<sequence length="152" mass="16187">MKNLVIIDSQNQELSAVEKVLYTGKVNVLNGREGIAISDDKRLDVNLSAPGSKGTGTNPEQLFAAGWSACFIGAMRHNAAHLQIPLPKDVSVDAEVDLATGESGFSLQARLFVNLSGLTEKEAKLVIEAAHQTCPYSKATRGNINVLVTAII</sequence>
<dbReference type="PANTHER" id="PTHR33797:SF2">
    <property type="entry name" value="ORGANIC HYDROPEROXIDE RESISTANCE PROTEIN-LIKE"/>
    <property type="match status" value="1"/>
</dbReference>
<keyword evidence="3" id="KW-1185">Reference proteome</keyword>
<gene>
    <name evidence="2" type="ORF">FMM05_05300</name>
</gene>
<dbReference type="SUPFAM" id="SSF82784">
    <property type="entry name" value="OsmC-like"/>
    <property type="match status" value="1"/>
</dbReference>
<evidence type="ECO:0000313" key="2">
    <source>
        <dbReference type="EMBL" id="TRW25641.1"/>
    </source>
</evidence>
<dbReference type="EMBL" id="VJVZ01000003">
    <property type="protein sequence ID" value="TRW25641.1"/>
    <property type="molecule type" value="Genomic_DNA"/>
</dbReference>
<dbReference type="Proteomes" id="UP000320643">
    <property type="component" value="Unassembled WGS sequence"/>
</dbReference>
<organism evidence="2 3">
    <name type="scientific">Flavobacterium zepuense</name>
    <dbReference type="NCBI Taxonomy" id="2593302"/>
    <lineage>
        <taxon>Bacteria</taxon>
        <taxon>Pseudomonadati</taxon>
        <taxon>Bacteroidota</taxon>
        <taxon>Flavobacteriia</taxon>
        <taxon>Flavobacteriales</taxon>
        <taxon>Flavobacteriaceae</taxon>
        <taxon>Flavobacterium</taxon>
    </lineage>
</organism>
<name>A0A552V5C2_9FLAO</name>
<dbReference type="InterPro" id="IPR015946">
    <property type="entry name" value="KH_dom-like_a/b"/>
</dbReference>
<dbReference type="OrthoDB" id="9797508at2"/>
<evidence type="ECO:0000256" key="1">
    <source>
        <dbReference type="ARBA" id="ARBA00007378"/>
    </source>
</evidence>
<dbReference type="AlphaFoldDB" id="A0A552V5C2"/>
<comment type="caution">
    <text evidence="2">The sequence shown here is derived from an EMBL/GenBank/DDBJ whole genome shotgun (WGS) entry which is preliminary data.</text>
</comment>
<accession>A0A552V5C2</accession>
<reference evidence="2 3" key="1">
    <citation type="submission" date="2019-07" db="EMBL/GenBank/DDBJ databases">
        <title>Flavobacterium sp. nov., isolated from glacier ice.</title>
        <authorList>
            <person name="Liu Q."/>
            <person name="Xin Y.-H."/>
        </authorList>
    </citation>
    <scope>NUCLEOTIDE SEQUENCE [LARGE SCALE GENOMIC DNA]</scope>
    <source>
        <strain evidence="2 3">ZT4R6</strain>
    </source>
</reference>
<dbReference type="Gene3D" id="2.20.25.10">
    <property type="match status" value="1"/>
</dbReference>
<dbReference type="NCBIfam" id="TIGR03561">
    <property type="entry name" value="organ_hyd_perox"/>
    <property type="match status" value="1"/>
</dbReference>
<dbReference type="Gene3D" id="3.30.300.20">
    <property type="match status" value="1"/>
</dbReference>
<protein>
    <submittedName>
        <fullName evidence="2">Organic hydroperoxide resistance protein</fullName>
    </submittedName>
</protein>
<dbReference type="InterPro" id="IPR019953">
    <property type="entry name" value="OHR"/>
</dbReference>
<evidence type="ECO:0000313" key="3">
    <source>
        <dbReference type="Proteomes" id="UP000320643"/>
    </source>
</evidence>
<dbReference type="Pfam" id="PF02566">
    <property type="entry name" value="OsmC"/>
    <property type="match status" value="1"/>
</dbReference>
<dbReference type="InterPro" id="IPR003718">
    <property type="entry name" value="OsmC/Ohr_fam"/>
</dbReference>
<dbReference type="InterPro" id="IPR036102">
    <property type="entry name" value="OsmC/Ohrsf"/>
</dbReference>